<feature type="domain" description="Armadillo repeat-containing" evidence="1">
    <location>
        <begin position="12"/>
        <end position="122"/>
    </location>
</feature>
<organism evidence="4">
    <name type="scientific">Echinostoma caproni</name>
    <dbReference type="NCBI Taxonomy" id="27848"/>
    <lineage>
        <taxon>Eukaryota</taxon>
        <taxon>Metazoa</taxon>
        <taxon>Spiralia</taxon>
        <taxon>Lophotrochozoa</taxon>
        <taxon>Platyhelminthes</taxon>
        <taxon>Trematoda</taxon>
        <taxon>Digenea</taxon>
        <taxon>Plagiorchiida</taxon>
        <taxon>Echinostomata</taxon>
        <taxon>Echinostomatoidea</taxon>
        <taxon>Echinostomatidae</taxon>
        <taxon>Echinostoma</taxon>
    </lineage>
</organism>
<dbReference type="InterPro" id="IPR006911">
    <property type="entry name" value="ARM-rpt_dom"/>
</dbReference>
<evidence type="ECO:0000313" key="3">
    <source>
        <dbReference type="Proteomes" id="UP000272942"/>
    </source>
</evidence>
<reference evidence="4" key="1">
    <citation type="submission" date="2016-06" db="UniProtKB">
        <authorList>
            <consortium name="WormBaseParasite"/>
        </authorList>
    </citation>
    <scope>IDENTIFICATION</scope>
</reference>
<dbReference type="InterPro" id="IPR011989">
    <property type="entry name" value="ARM-like"/>
</dbReference>
<dbReference type="SUPFAM" id="SSF48371">
    <property type="entry name" value="ARM repeat"/>
    <property type="match status" value="1"/>
</dbReference>
<name>A0A183A0M7_9TREM</name>
<evidence type="ECO:0000259" key="1">
    <source>
        <dbReference type="Pfam" id="PF04826"/>
    </source>
</evidence>
<accession>A0A183A0M7</accession>
<dbReference type="EMBL" id="UZAN01001754">
    <property type="protein sequence ID" value="VDP23570.1"/>
    <property type="molecule type" value="Genomic_DNA"/>
</dbReference>
<evidence type="ECO:0000313" key="4">
    <source>
        <dbReference type="WBParaSite" id="ECPE_0000051201-mRNA-1"/>
    </source>
</evidence>
<dbReference type="Pfam" id="PF04826">
    <property type="entry name" value="Arm_2"/>
    <property type="match status" value="1"/>
</dbReference>
<dbReference type="InterPro" id="IPR016024">
    <property type="entry name" value="ARM-type_fold"/>
</dbReference>
<keyword evidence="3" id="KW-1185">Reference proteome</keyword>
<dbReference type="Gene3D" id="1.25.10.10">
    <property type="entry name" value="Leucine-rich Repeat Variant"/>
    <property type="match status" value="1"/>
</dbReference>
<sequence length="136" mass="14649">MGNTTDYSDQACAALQLLCNVALTPKGCHLLDGKSKELLGMLATRDPYMLRQVLSVLLNLSCDSNSSTLLLHAEAPDGLMDTVVFALSPSVQPLVSVQAVTLLKNLYNAMRVRGTSKQSQQFVSPGCTMQDFLLVS</sequence>
<reference evidence="2 3" key="2">
    <citation type="submission" date="2018-11" db="EMBL/GenBank/DDBJ databases">
        <authorList>
            <consortium name="Pathogen Informatics"/>
        </authorList>
    </citation>
    <scope>NUCLEOTIDE SEQUENCE [LARGE SCALE GENOMIC DNA]</scope>
    <source>
        <strain evidence="2 3">Egypt</strain>
    </source>
</reference>
<dbReference type="WBParaSite" id="ECPE_0000051201-mRNA-1">
    <property type="protein sequence ID" value="ECPE_0000051201-mRNA-1"/>
    <property type="gene ID" value="ECPE_0000051201"/>
</dbReference>
<dbReference type="Proteomes" id="UP000272942">
    <property type="component" value="Unassembled WGS sequence"/>
</dbReference>
<evidence type="ECO:0000313" key="2">
    <source>
        <dbReference type="EMBL" id="VDP23570.1"/>
    </source>
</evidence>
<proteinExistence type="predicted"/>
<dbReference type="AlphaFoldDB" id="A0A183A0M7"/>
<protein>
    <submittedName>
        <fullName evidence="4">Arm_2 domain-containing protein</fullName>
    </submittedName>
</protein>
<gene>
    <name evidence="2" type="ORF">ECPE_LOCUS512</name>
</gene>
<dbReference type="OrthoDB" id="6260639at2759"/>